<accession>A0A4Z0M497</accession>
<dbReference type="Gene3D" id="2.30.110.10">
    <property type="entry name" value="Electron Transport, Fmn-binding Protein, Chain A"/>
    <property type="match status" value="1"/>
</dbReference>
<comment type="caution">
    <text evidence="1">The sequence shown here is derived from an EMBL/GenBank/DDBJ whole genome shotgun (WGS) entry which is preliminary data.</text>
</comment>
<proteinExistence type="predicted"/>
<dbReference type="Pfam" id="PF04299">
    <property type="entry name" value="FMN_bind_2"/>
    <property type="match status" value="1"/>
</dbReference>
<sequence>MYVPEAFAVRDTRELRAFIEASAFGLLVSQVQGHPYASHLPFLLAPGGERLLTHVALQNPQHEEIDGQQVLVVFQGAHGYISPAWYRAPGVPTWNYQAVHARGPARVFRDSDRLGELVDTLARKYEAAEPEPWKPDYGPLMLTQIVGIEIHIEVLEGKYKLSQNRSAEDRAAVIEQLERRGSQELAQAMRKVDR</sequence>
<dbReference type="PIRSF" id="PIRSF010372">
    <property type="entry name" value="PaiB"/>
    <property type="match status" value="1"/>
</dbReference>
<organism evidence="1 2">
    <name type="scientific">Mangrovimicrobium sediminis</name>
    <dbReference type="NCBI Taxonomy" id="2562682"/>
    <lineage>
        <taxon>Bacteria</taxon>
        <taxon>Pseudomonadati</taxon>
        <taxon>Pseudomonadota</taxon>
        <taxon>Gammaproteobacteria</taxon>
        <taxon>Cellvibrionales</taxon>
        <taxon>Halieaceae</taxon>
        <taxon>Mangrovimicrobium</taxon>
    </lineage>
</organism>
<keyword evidence="2" id="KW-1185">Reference proteome</keyword>
<dbReference type="Proteomes" id="UP000298050">
    <property type="component" value="Unassembled WGS sequence"/>
</dbReference>
<dbReference type="AlphaFoldDB" id="A0A4Z0M497"/>
<dbReference type="RefSeq" id="WP_135443150.1">
    <property type="nucleotide sequence ID" value="NZ_SRLE01000006.1"/>
</dbReference>
<dbReference type="InterPro" id="IPR007396">
    <property type="entry name" value="TR_PAI2-type"/>
</dbReference>
<protein>
    <submittedName>
        <fullName evidence="1">FMN-binding negative transcriptional regulator</fullName>
    </submittedName>
</protein>
<dbReference type="EMBL" id="SRLE01000006">
    <property type="protein sequence ID" value="TGD74321.1"/>
    <property type="molecule type" value="Genomic_DNA"/>
</dbReference>
<name>A0A4Z0M497_9GAMM</name>
<dbReference type="InterPro" id="IPR012349">
    <property type="entry name" value="Split_barrel_FMN-bd"/>
</dbReference>
<dbReference type="OrthoDB" id="9794948at2"/>
<evidence type="ECO:0000313" key="2">
    <source>
        <dbReference type="Proteomes" id="UP000298050"/>
    </source>
</evidence>
<reference evidence="1 2" key="1">
    <citation type="submission" date="2019-04" db="EMBL/GenBank/DDBJ databases">
        <title>Taxonomy of novel Haliea sp. from mangrove soil of West Coast of India.</title>
        <authorList>
            <person name="Verma A."/>
            <person name="Kumar P."/>
            <person name="Krishnamurthi S."/>
        </authorList>
    </citation>
    <scope>NUCLEOTIDE SEQUENCE [LARGE SCALE GENOMIC DNA]</scope>
    <source>
        <strain evidence="1 2">SAOS-164</strain>
    </source>
</reference>
<dbReference type="PANTHER" id="PTHR35802">
    <property type="entry name" value="PROTEASE SYNTHASE AND SPORULATION PROTEIN PAI 2"/>
    <property type="match status" value="1"/>
</dbReference>
<dbReference type="PANTHER" id="PTHR35802:SF1">
    <property type="entry name" value="PROTEASE SYNTHASE AND SPORULATION PROTEIN PAI 2"/>
    <property type="match status" value="1"/>
</dbReference>
<gene>
    <name evidence="1" type="ORF">E4634_09385</name>
</gene>
<evidence type="ECO:0000313" key="1">
    <source>
        <dbReference type="EMBL" id="TGD74321.1"/>
    </source>
</evidence>
<dbReference type="SUPFAM" id="SSF50475">
    <property type="entry name" value="FMN-binding split barrel"/>
    <property type="match status" value="1"/>
</dbReference>